<dbReference type="PANTHER" id="PTHR43415">
    <property type="entry name" value="SPERMIDINE N(1)-ACETYLTRANSFERASE"/>
    <property type="match status" value="1"/>
</dbReference>
<protein>
    <submittedName>
        <fullName evidence="2">RimJ/RimL family protein N-acetyltransferase</fullName>
    </submittedName>
</protein>
<dbReference type="GO" id="GO:0016747">
    <property type="term" value="F:acyltransferase activity, transferring groups other than amino-acyl groups"/>
    <property type="evidence" value="ECO:0007669"/>
    <property type="project" value="InterPro"/>
</dbReference>
<feature type="domain" description="N-acetyltransferase" evidence="1">
    <location>
        <begin position="17"/>
        <end position="180"/>
    </location>
</feature>
<keyword evidence="2" id="KW-0808">Transferase</keyword>
<keyword evidence="3" id="KW-1185">Reference proteome</keyword>
<evidence type="ECO:0000313" key="2">
    <source>
        <dbReference type="EMBL" id="TCS96600.1"/>
    </source>
</evidence>
<reference evidence="2 3" key="1">
    <citation type="submission" date="2019-03" db="EMBL/GenBank/DDBJ databases">
        <title>Genomic Encyclopedia of Type Strains, Phase IV (KMG-IV): sequencing the most valuable type-strain genomes for metagenomic binning, comparative biology and taxonomic classification.</title>
        <authorList>
            <person name="Goeker M."/>
        </authorList>
    </citation>
    <scope>NUCLEOTIDE SEQUENCE [LARGE SCALE GENOMIC DNA]</scope>
    <source>
        <strain evidence="2 3">DSM 45707</strain>
    </source>
</reference>
<gene>
    <name evidence="2" type="ORF">EDD58_101236</name>
</gene>
<sequence length="185" mass="21957">MSSTQPSPIQFMKGKQVYLRPFEPEDFEVFYHSFHHSEVRRLTGTSQVFTREKIEAWLKNVLMSNDHVFLMIVSKQTHEILGDVEINHMDLVNRSANIRIALYHEKHFGKGYGTEAMRLMADYAFGIRNLHRLSLDVYEYNKRAIRTYEKVGFRKEGVKREALFYNHQYHDVIHMGLLAKDFDRD</sequence>
<dbReference type="InterPro" id="IPR016181">
    <property type="entry name" value="Acyl_CoA_acyltransferase"/>
</dbReference>
<dbReference type="OrthoDB" id="9795206at2"/>
<evidence type="ECO:0000313" key="3">
    <source>
        <dbReference type="Proteomes" id="UP000294937"/>
    </source>
</evidence>
<organism evidence="2 3">
    <name type="scientific">Hazenella coriacea</name>
    <dbReference type="NCBI Taxonomy" id="1179467"/>
    <lineage>
        <taxon>Bacteria</taxon>
        <taxon>Bacillati</taxon>
        <taxon>Bacillota</taxon>
        <taxon>Bacilli</taxon>
        <taxon>Bacillales</taxon>
        <taxon>Thermoactinomycetaceae</taxon>
        <taxon>Hazenella</taxon>
    </lineage>
</organism>
<dbReference type="PROSITE" id="PS51186">
    <property type="entry name" value="GNAT"/>
    <property type="match status" value="1"/>
</dbReference>
<evidence type="ECO:0000259" key="1">
    <source>
        <dbReference type="PROSITE" id="PS51186"/>
    </source>
</evidence>
<dbReference type="Gene3D" id="3.40.630.30">
    <property type="match status" value="1"/>
</dbReference>
<dbReference type="SUPFAM" id="SSF55729">
    <property type="entry name" value="Acyl-CoA N-acyltransferases (Nat)"/>
    <property type="match status" value="1"/>
</dbReference>
<dbReference type="RefSeq" id="WP_131923001.1">
    <property type="nucleotide sequence ID" value="NZ_SMAG01000001.1"/>
</dbReference>
<dbReference type="EMBL" id="SMAG01000001">
    <property type="protein sequence ID" value="TCS96600.1"/>
    <property type="molecule type" value="Genomic_DNA"/>
</dbReference>
<dbReference type="AlphaFoldDB" id="A0A4R3LBK0"/>
<dbReference type="PANTHER" id="PTHR43415:SF3">
    <property type="entry name" value="GNAT-FAMILY ACETYLTRANSFERASE"/>
    <property type="match status" value="1"/>
</dbReference>
<dbReference type="InterPro" id="IPR000182">
    <property type="entry name" value="GNAT_dom"/>
</dbReference>
<name>A0A4R3LBK0_9BACL</name>
<dbReference type="Pfam" id="PF13302">
    <property type="entry name" value="Acetyltransf_3"/>
    <property type="match status" value="1"/>
</dbReference>
<comment type="caution">
    <text evidence="2">The sequence shown here is derived from an EMBL/GenBank/DDBJ whole genome shotgun (WGS) entry which is preliminary data.</text>
</comment>
<proteinExistence type="predicted"/>
<dbReference type="Proteomes" id="UP000294937">
    <property type="component" value="Unassembled WGS sequence"/>
</dbReference>
<accession>A0A4R3LBK0</accession>